<name>A0A0M0BTW8_9ARCH</name>
<dbReference type="CDD" id="cd00840">
    <property type="entry name" value="MPP_Mre11_N"/>
    <property type="match status" value="1"/>
</dbReference>
<dbReference type="InterPro" id="IPR050535">
    <property type="entry name" value="DNA_Repair-Maintenance_Comp"/>
</dbReference>
<evidence type="ECO:0000313" key="6">
    <source>
        <dbReference type="Proteomes" id="UP000054016"/>
    </source>
</evidence>
<accession>A0A0M0BTW8</accession>
<evidence type="ECO:0000313" key="5">
    <source>
        <dbReference type="EMBL" id="KON32053.1"/>
    </source>
</evidence>
<feature type="domain" description="Calcineurin-like phosphoesterase" evidence="4">
    <location>
        <begin position="5"/>
        <end position="202"/>
    </location>
</feature>
<dbReference type="Pfam" id="PF00149">
    <property type="entry name" value="Metallophos"/>
    <property type="match status" value="1"/>
</dbReference>
<dbReference type="AlphaFoldDB" id="A0A0M0BTW8"/>
<dbReference type="InterPro" id="IPR029052">
    <property type="entry name" value="Metallo-depent_PP-like"/>
</dbReference>
<gene>
    <name evidence="5" type="ORF">AC478_01380</name>
</gene>
<evidence type="ECO:0000256" key="2">
    <source>
        <dbReference type="ARBA" id="ARBA00022801"/>
    </source>
</evidence>
<dbReference type="InterPro" id="IPR041796">
    <property type="entry name" value="Mre11_N"/>
</dbReference>
<dbReference type="Proteomes" id="UP000054016">
    <property type="component" value="Unassembled WGS sequence"/>
</dbReference>
<reference evidence="6" key="1">
    <citation type="submission" date="2015-06" db="EMBL/GenBank/DDBJ databases">
        <title>New insights into the roles of widespread benthic archaea in carbon and nitrogen cycling.</title>
        <authorList>
            <person name="Lazar C.S."/>
            <person name="Baker B.J."/>
            <person name="Seitz K.W."/>
            <person name="Hyde A.S."/>
            <person name="Dick G.J."/>
            <person name="Hinrichs K.-U."/>
            <person name="Teske A.P."/>
        </authorList>
    </citation>
    <scope>NUCLEOTIDE SEQUENCE [LARGE SCALE GENOMIC DNA]</scope>
</reference>
<evidence type="ECO:0000256" key="3">
    <source>
        <dbReference type="ARBA" id="ARBA00022839"/>
    </source>
</evidence>
<dbReference type="InterPro" id="IPR004843">
    <property type="entry name" value="Calcineurin-like_PHP"/>
</dbReference>
<evidence type="ECO:0000259" key="4">
    <source>
        <dbReference type="Pfam" id="PF00149"/>
    </source>
</evidence>
<protein>
    <recommendedName>
        <fullName evidence="4">Calcineurin-like phosphoesterase domain-containing protein</fullName>
    </recommendedName>
</protein>
<dbReference type="SUPFAM" id="SSF56300">
    <property type="entry name" value="Metallo-dependent phosphatases"/>
    <property type="match status" value="1"/>
</dbReference>
<keyword evidence="3" id="KW-0269">Exonuclease</keyword>
<keyword evidence="2" id="KW-0378">Hydrolase</keyword>
<feature type="non-terminal residue" evidence="5">
    <location>
        <position position="244"/>
    </location>
</feature>
<dbReference type="PANTHER" id="PTHR30337">
    <property type="entry name" value="COMPONENT OF ATP-DEPENDENT DSDNA EXONUCLEASE"/>
    <property type="match status" value="1"/>
</dbReference>
<dbReference type="EMBL" id="LFWV01000013">
    <property type="protein sequence ID" value="KON32053.1"/>
    <property type="molecule type" value="Genomic_DNA"/>
</dbReference>
<dbReference type="PANTHER" id="PTHR30337:SF0">
    <property type="entry name" value="NUCLEASE SBCCD SUBUNIT D"/>
    <property type="match status" value="1"/>
</dbReference>
<organism evidence="5 6">
    <name type="scientific">miscellaneous Crenarchaeota group-1 archaeon SG8-32-3</name>
    <dbReference type="NCBI Taxonomy" id="1685125"/>
    <lineage>
        <taxon>Archaea</taxon>
        <taxon>Candidatus Bathyarchaeota</taxon>
        <taxon>MCG-1</taxon>
    </lineage>
</organism>
<dbReference type="Gene3D" id="3.60.21.10">
    <property type="match status" value="1"/>
</dbReference>
<sequence length="244" mass="27416">MQAFSFVHASDLHLGYSQYGLEARRQDFDNVFAEIVDKTIELRPEFMIIAGDLFHQARPSNVTLENSIRSFKRLRDAGIPVLTVDGSHDSAPNTITGTILYPLDSAGLIYHLPRHENACWRKPGFCYVYGVPNFRTRRKTEEALPAFMMQNPPAPDPEVSNIFVFHAAVDLPSVNPPYIEAEIPPELLPEGFDYYAAGHVHKRFTGKFKTGILAYSGCTETVSYNDADLKKGFFNVEVNEEGKV</sequence>
<keyword evidence="1" id="KW-0540">Nuclease</keyword>
<comment type="caution">
    <text evidence="5">The sequence shown here is derived from an EMBL/GenBank/DDBJ whole genome shotgun (WGS) entry which is preliminary data.</text>
</comment>
<dbReference type="GO" id="GO:0004527">
    <property type="term" value="F:exonuclease activity"/>
    <property type="evidence" value="ECO:0007669"/>
    <property type="project" value="UniProtKB-KW"/>
</dbReference>
<evidence type="ECO:0000256" key="1">
    <source>
        <dbReference type="ARBA" id="ARBA00022722"/>
    </source>
</evidence>
<proteinExistence type="predicted"/>